<organism evidence="3 4">
    <name type="scientific">Salinimicrobium tongyeongense</name>
    <dbReference type="NCBI Taxonomy" id="2809707"/>
    <lineage>
        <taxon>Bacteria</taxon>
        <taxon>Pseudomonadati</taxon>
        <taxon>Bacteroidota</taxon>
        <taxon>Flavobacteriia</taxon>
        <taxon>Flavobacteriales</taxon>
        <taxon>Flavobacteriaceae</taxon>
        <taxon>Salinimicrobium</taxon>
    </lineage>
</organism>
<dbReference type="InterPro" id="IPR001296">
    <property type="entry name" value="Glyco_trans_1"/>
</dbReference>
<dbReference type="EMBL" id="CP069620">
    <property type="protein sequence ID" value="UZH55511.1"/>
    <property type="molecule type" value="Genomic_DNA"/>
</dbReference>
<evidence type="ECO:0000259" key="1">
    <source>
        <dbReference type="Pfam" id="PF00534"/>
    </source>
</evidence>
<evidence type="ECO:0000259" key="2">
    <source>
        <dbReference type="Pfam" id="PF13439"/>
    </source>
</evidence>
<dbReference type="InterPro" id="IPR028098">
    <property type="entry name" value="Glyco_trans_4-like_N"/>
</dbReference>
<dbReference type="Proteomes" id="UP001163981">
    <property type="component" value="Chromosome"/>
</dbReference>
<feature type="domain" description="Glycosyl transferase family 1" evidence="1">
    <location>
        <begin position="187"/>
        <end position="344"/>
    </location>
</feature>
<reference evidence="3" key="1">
    <citation type="submission" date="2021-02" db="EMBL/GenBank/DDBJ databases">
        <title>Salinimicrobium sp. nov. isolated from seawater in Tongyeong, Republic of Korea.</title>
        <authorList>
            <person name="Lee S.-J."/>
        </authorList>
    </citation>
    <scope>NUCLEOTIDE SEQUENCE</scope>
    <source>
        <strain evidence="3">HN-2-9-2</strain>
    </source>
</reference>
<accession>A0ABY6NS76</accession>
<dbReference type="Pfam" id="PF00534">
    <property type="entry name" value="Glycos_transf_1"/>
    <property type="match status" value="1"/>
</dbReference>
<dbReference type="PANTHER" id="PTHR12526">
    <property type="entry name" value="GLYCOSYLTRANSFERASE"/>
    <property type="match status" value="1"/>
</dbReference>
<evidence type="ECO:0000313" key="3">
    <source>
        <dbReference type="EMBL" id="UZH55511.1"/>
    </source>
</evidence>
<dbReference type="Pfam" id="PF13439">
    <property type="entry name" value="Glyco_transf_4"/>
    <property type="match status" value="1"/>
</dbReference>
<gene>
    <name evidence="3" type="ORF">JRG66_01020</name>
</gene>
<name>A0ABY6NS76_9FLAO</name>
<dbReference type="Gene3D" id="3.40.50.2000">
    <property type="entry name" value="Glycogen Phosphorylase B"/>
    <property type="match status" value="2"/>
</dbReference>
<feature type="domain" description="Glycosyltransferase subfamily 4-like N-terminal" evidence="2">
    <location>
        <begin position="13"/>
        <end position="175"/>
    </location>
</feature>
<evidence type="ECO:0000313" key="4">
    <source>
        <dbReference type="Proteomes" id="UP001163981"/>
    </source>
</evidence>
<dbReference type="PANTHER" id="PTHR12526:SF630">
    <property type="entry name" value="GLYCOSYLTRANSFERASE"/>
    <property type="match status" value="1"/>
</dbReference>
<sequence>MRILIVIDSLGAGGAERSTAVFCEYLESKKIYFDILCLDKKEVGFQQELLSKGYSISFLKNIGLASQVKEIAEVIKNGNYDLVHSILFRSNIRTRLSKLFVNFNHLESLVNTTYSIERFSDERVNKYGLRLYKLIDQVTAKKGVDHFHSITKAVKEHYVKELGLNPQQITVVPRGRKPLLLNYQEKAPTFSSTIKIINVGRHEFQKGQIYLLRAVKILISENYNLHLKILGRNGTATNQLTNYIKENNLEEHVSLIGFTNDVPTYLKEADLFVFPSLYEGLGGALIEAQSAGLPVACNDISVLHEVVEKNKNAKFFNVHDINSVVTALRFFLDSKDNCEEYGRASLKNFYEKFLESNNNKRLLDLYTTLIQ</sequence>
<protein>
    <submittedName>
        <fullName evidence="3">Glycosyltransferase family 4 protein</fullName>
    </submittedName>
</protein>
<dbReference type="SUPFAM" id="SSF53756">
    <property type="entry name" value="UDP-Glycosyltransferase/glycogen phosphorylase"/>
    <property type="match status" value="1"/>
</dbReference>
<proteinExistence type="predicted"/>
<keyword evidence="4" id="KW-1185">Reference proteome</keyword>
<dbReference type="CDD" id="cd03801">
    <property type="entry name" value="GT4_PimA-like"/>
    <property type="match status" value="1"/>
</dbReference>
<dbReference type="RefSeq" id="WP_265163883.1">
    <property type="nucleotide sequence ID" value="NZ_CP069620.1"/>
</dbReference>